<dbReference type="InterPro" id="IPR015890">
    <property type="entry name" value="Chorismate_C"/>
</dbReference>
<comment type="caution">
    <text evidence="2">The sequence shown here is derived from an EMBL/GenBank/DDBJ whole genome shotgun (WGS) entry which is preliminary data.</text>
</comment>
<keyword evidence="3" id="KW-1185">Reference proteome</keyword>
<dbReference type="InterPro" id="IPR043132">
    <property type="entry name" value="BCAT-like_C"/>
</dbReference>
<keyword evidence="2" id="KW-0808">Transferase</keyword>
<dbReference type="PANTHER" id="PTHR11236">
    <property type="entry name" value="AMINOBENZOATE/ANTHRANILATE SYNTHASE"/>
    <property type="match status" value="1"/>
</dbReference>
<dbReference type="Gene3D" id="3.60.120.10">
    <property type="entry name" value="Anthranilate synthase"/>
    <property type="match status" value="1"/>
</dbReference>
<dbReference type="Gene3D" id="3.30.470.10">
    <property type="match status" value="1"/>
</dbReference>
<dbReference type="InterPro" id="IPR005801">
    <property type="entry name" value="ADC_synthase"/>
</dbReference>
<name>A0ABW3L5H3_9BACI</name>
<dbReference type="GO" id="GO:0046820">
    <property type="term" value="F:4-amino-4-deoxychorismate synthase activity"/>
    <property type="evidence" value="ECO:0007669"/>
    <property type="project" value="UniProtKB-EC"/>
</dbReference>
<sequence>MYELLFEFPDNVTGKATPRMFEKPVRILQANELDEVEEVFEEVNHALDQGYYVAGYVSYEAAPAFDPAFQVHEAKGFPLVWFGVYEQMKQGFPSGKDESYQLSDWNLDGDFASYQQGISKIRQAIEDGDTYQVNYTVRMKSKFEGDDNSFYRQLARNQKGDYSAHLNTGRYRILSASPELFFKVDNGRITTKPMKGTSKRGRYSKEDEVLKETLRHSEKDQAENLMIVDLLRNDVGRIAEAGTVNVPKLFSIESYPTVHQMTSTIEAVLKQRMTPFDWFKALFPCGSITGAPKVSTMRFISELEQSARRVYCGAIGYMTPEREAIFNVPIRTVTIDTDTDEAVYGTGGGITWDSTAEGEYEELLTKARLLTEKRKEFQLLETLRMEAGEFPLLDYHMKRLTDSVRYFGFAVPISRVIMALEKCRKKYPDGNHKVRVLVSEGGEVDITATPIKREMNTIRSSIASAPIDRMNPFLFNKTTERSIYENLQQQAPTHAETVLLWNDKDELTEFTIGNLVIEKNGEYYTPPVECGLLPGTRRQQLLVEGILKEQVITKHLLDEADQVWMINSVRGWVKVSFIY</sequence>
<dbReference type="Gene3D" id="3.20.10.10">
    <property type="entry name" value="D-amino Acid Aminotransferase, subunit A, domain 2"/>
    <property type="match status" value="1"/>
</dbReference>
<keyword evidence="2" id="KW-0032">Aminotransferase</keyword>
<dbReference type="InterPro" id="IPR001544">
    <property type="entry name" value="Aminotrans_IV"/>
</dbReference>
<dbReference type="SUPFAM" id="SSF56322">
    <property type="entry name" value="ADC synthase"/>
    <property type="match status" value="1"/>
</dbReference>
<dbReference type="Pfam" id="PF00425">
    <property type="entry name" value="Chorismate_bind"/>
    <property type="match status" value="1"/>
</dbReference>
<proteinExistence type="predicted"/>
<dbReference type="RefSeq" id="WP_386060313.1">
    <property type="nucleotide sequence ID" value="NZ_JBHTKL010000005.1"/>
</dbReference>
<dbReference type="InterPro" id="IPR019999">
    <property type="entry name" value="Anth_synth_I-like"/>
</dbReference>
<feature type="domain" description="Chorismate-utilising enzyme C-terminal" evidence="1">
    <location>
        <begin position="112"/>
        <end position="366"/>
    </location>
</feature>
<dbReference type="PRINTS" id="PR00095">
    <property type="entry name" value="ANTSNTHASEI"/>
</dbReference>
<dbReference type="EMBL" id="JBHTKL010000005">
    <property type="protein sequence ID" value="MFD1019809.1"/>
    <property type="molecule type" value="Genomic_DNA"/>
</dbReference>
<dbReference type="InterPro" id="IPR043131">
    <property type="entry name" value="BCAT-like_N"/>
</dbReference>
<dbReference type="SUPFAM" id="SSF56752">
    <property type="entry name" value="D-aminoacid aminotransferase-like PLP-dependent enzymes"/>
    <property type="match status" value="1"/>
</dbReference>
<evidence type="ECO:0000313" key="2">
    <source>
        <dbReference type="EMBL" id="MFD1019809.1"/>
    </source>
</evidence>
<organism evidence="2 3">
    <name type="scientific">Thalassobacillus hwangdonensis</name>
    <dbReference type="NCBI Taxonomy" id="546108"/>
    <lineage>
        <taxon>Bacteria</taxon>
        <taxon>Bacillati</taxon>
        <taxon>Bacillota</taxon>
        <taxon>Bacilli</taxon>
        <taxon>Bacillales</taxon>
        <taxon>Bacillaceae</taxon>
        <taxon>Thalassobacillus</taxon>
    </lineage>
</organism>
<evidence type="ECO:0000313" key="3">
    <source>
        <dbReference type="Proteomes" id="UP001596990"/>
    </source>
</evidence>
<dbReference type="EC" id="2.6.1.85" evidence="2"/>
<dbReference type="Pfam" id="PF01063">
    <property type="entry name" value="Aminotran_4"/>
    <property type="match status" value="1"/>
</dbReference>
<evidence type="ECO:0000259" key="1">
    <source>
        <dbReference type="Pfam" id="PF00425"/>
    </source>
</evidence>
<gene>
    <name evidence="2" type="primary">pabB</name>
    <name evidence="2" type="ORF">ACFQ2J_11550</name>
</gene>
<dbReference type="NCBIfam" id="TIGR00553">
    <property type="entry name" value="pabB"/>
    <property type="match status" value="1"/>
</dbReference>
<accession>A0ABW3L5H3</accession>
<dbReference type="InterPro" id="IPR036038">
    <property type="entry name" value="Aminotransferase-like"/>
</dbReference>
<dbReference type="PANTHER" id="PTHR11236:SF50">
    <property type="entry name" value="AMINODEOXYCHORISMATE SYNTHASE COMPONENT 1"/>
    <property type="match status" value="1"/>
</dbReference>
<dbReference type="InterPro" id="IPR005802">
    <property type="entry name" value="ADC_synth_comp_1"/>
</dbReference>
<protein>
    <submittedName>
        <fullName evidence="2">Aminodeoxychorismate synthase component I</fullName>
        <ecNumber evidence="2">2.6.1.85</ecNumber>
    </submittedName>
</protein>
<dbReference type="Proteomes" id="UP001596990">
    <property type="component" value="Unassembled WGS sequence"/>
</dbReference>
<reference evidence="3" key="1">
    <citation type="journal article" date="2019" name="Int. J. Syst. Evol. Microbiol.">
        <title>The Global Catalogue of Microorganisms (GCM) 10K type strain sequencing project: providing services to taxonomists for standard genome sequencing and annotation.</title>
        <authorList>
            <consortium name="The Broad Institute Genomics Platform"/>
            <consortium name="The Broad Institute Genome Sequencing Center for Infectious Disease"/>
            <person name="Wu L."/>
            <person name="Ma J."/>
        </authorList>
    </citation>
    <scope>NUCLEOTIDE SEQUENCE [LARGE SCALE GENOMIC DNA]</scope>
    <source>
        <strain evidence="3">CCUG 56607</strain>
    </source>
</reference>